<evidence type="ECO:0008006" key="3">
    <source>
        <dbReference type="Google" id="ProtNLM"/>
    </source>
</evidence>
<dbReference type="SUPFAM" id="SSF49464">
    <property type="entry name" value="Carboxypeptidase regulatory domain-like"/>
    <property type="match status" value="1"/>
</dbReference>
<name>A0ABR5TK06_9EURY</name>
<organism evidence="1 2">
    <name type="scientific">candidate division MSBL1 archaeon SCGC-AAA382M17</name>
    <dbReference type="NCBI Taxonomy" id="1698284"/>
    <lineage>
        <taxon>Archaea</taxon>
        <taxon>Methanobacteriati</taxon>
        <taxon>Methanobacteriota</taxon>
        <taxon>candidate division MSBL1</taxon>
    </lineage>
</organism>
<dbReference type="EMBL" id="LHYI01000003">
    <property type="protein sequence ID" value="KXB08902.1"/>
    <property type="molecule type" value="Genomic_DNA"/>
</dbReference>
<dbReference type="InterPro" id="IPR008969">
    <property type="entry name" value="CarboxyPept-like_regulatory"/>
</dbReference>
<keyword evidence="2" id="KW-1185">Reference proteome</keyword>
<protein>
    <recommendedName>
        <fullName evidence="3">Carboxypeptidase-like regulatory domain-containing protein</fullName>
    </recommendedName>
</protein>
<evidence type="ECO:0000313" key="2">
    <source>
        <dbReference type="Proteomes" id="UP000070633"/>
    </source>
</evidence>
<evidence type="ECO:0000313" key="1">
    <source>
        <dbReference type="EMBL" id="KXB08902.1"/>
    </source>
</evidence>
<gene>
    <name evidence="1" type="ORF">AKJ55_00240</name>
</gene>
<dbReference type="Proteomes" id="UP000070633">
    <property type="component" value="Unassembled WGS sequence"/>
</dbReference>
<accession>A0ABR5TK06</accession>
<proteinExistence type="predicted"/>
<reference evidence="1 2" key="1">
    <citation type="journal article" date="2016" name="Sci. Rep.">
        <title>Metabolic traits of an uncultured archaeal lineage -MSBL1- from brine pools of the Red Sea.</title>
        <authorList>
            <person name="Mwirichia R."/>
            <person name="Alam I."/>
            <person name="Rashid M."/>
            <person name="Vinu M."/>
            <person name="Ba-Alawi W."/>
            <person name="Anthony Kamau A."/>
            <person name="Kamanda Ngugi D."/>
            <person name="Goker M."/>
            <person name="Klenk H.P."/>
            <person name="Bajic V."/>
            <person name="Stingl U."/>
        </authorList>
    </citation>
    <scope>NUCLEOTIDE SEQUENCE [LARGE SCALE GENOMIC DNA]</scope>
    <source>
        <strain evidence="1">SCGC-AAA382M17</strain>
    </source>
</reference>
<sequence>MLFLLILSQIGYSQKMDSTIHFLGTLYDANSYKPIKYAHIINIDNNRATISDTLGNFDIKLKPGDSLMITSIGYQEKFYQYTGEWQKVVFENIPLKERIYKISKVEITPWGTYEDFKKRFLNLDIKTPREKVHPLVWEDLPEKPEKIEPVEPGITSPISLIYNIFSKEGKAKRKYQKLQKKEAREKKIQSKFNREIVGNLTGLEGEKLDRFMEFCNFTDEYILNTKKYFILKRVKLKYKQFMKLDSLNSVKLEQK</sequence>
<comment type="caution">
    <text evidence="1">The sequence shown here is derived from an EMBL/GenBank/DDBJ whole genome shotgun (WGS) entry which is preliminary data.</text>
</comment>